<keyword evidence="1" id="KW-0472">Membrane</keyword>
<comment type="caution">
    <text evidence="2">The sequence shown here is derived from an EMBL/GenBank/DDBJ whole genome shotgun (WGS) entry which is preliminary data.</text>
</comment>
<evidence type="ECO:0000313" key="2">
    <source>
        <dbReference type="EMBL" id="MEE1884509.1"/>
    </source>
</evidence>
<gene>
    <name evidence="2" type="ORF">VRU49_03645</name>
</gene>
<dbReference type="Proteomes" id="UP001337681">
    <property type="component" value="Unassembled WGS sequence"/>
</dbReference>
<name>A0ABU7GZL0_9SPHI</name>
<accession>A0ABU7GZL0</accession>
<organism evidence="2 3">
    <name type="scientific">Pedobacter flavus</name>
    <dbReference type="NCBI Taxonomy" id="3113906"/>
    <lineage>
        <taxon>Bacteria</taxon>
        <taxon>Pseudomonadati</taxon>
        <taxon>Bacteroidota</taxon>
        <taxon>Sphingobacteriia</taxon>
        <taxon>Sphingobacteriales</taxon>
        <taxon>Sphingobacteriaceae</taxon>
        <taxon>Pedobacter</taxon>
    </lineage>
</organism>
<evidence type="ECO:0000313" key="3">
    <source>
        <dbReference type="Proteomes" id="UP001337681"/>
    </source>
</evidence>
<keyword evidence="1" id="KW-1133">Transmembrane helix</keyword>
<proteinExistence type="predicted"/>
<feature type="transmembrane region" description="Helical" evidence="1">
    <location>
        <begin position="46"/>
        <end position="67"/>
    </location>
</feature>
<feature type="transmembrane region" description="Helical" evidence="1">
    <location>
        <begin position="73"/>
        <end position="94"/>
    </location>
</feature>
<dbReference type="RefSeq" id="WP_330145423.1">
    <property type="nucleotide sequence ID" value="NZ_JAZDQU010000001.1"/>
</dbReference>
<sequence>MQGEEEKTINGLLNEAKEYLDNRIEYLRLVALEKVSRLFADLVTQVAFIISGILAFLFGSVTLAFFLSDILGSYTRGFGCVSLIYLFIAFIVFLTKDKYIEKSIVNTIIRKYLKKHSEEAENEKGL</sequence>
<protein>
    <submittedName>
        <fullName evidence="2">Phage holin family protein</fullName>
    </submittedName>
</protein>
<evidence type="ECO:0000256" key="1">
    <source>
        <dbReference type="SAM" id="Phobius"/>
    </source>
</evidence>
<keyword evidence="1" id="KW-0812">Transmembrane</keyword>
<dbReference type="EMBL" id="JAZDQU010000001">
    <property type="protein sequence ID" value="MEE1884509.1"/>
    <property type="molecule type" value="Genomic_DNA"/>
</dbReference>
<reference evidence="2 3" key="1">
    <citation type="submission" date="2024-01" db="EMBL/GenBank/DDBJ databases">
        <title>Pedobacter sp. nov., isolated from oil-contaminated soil.</title>
        <authorList>
            <person name="Le N.T.T."/>
        </authorList>
    </citation>
    <scope>NUCLEOTIDE SEQUENCE [LARGE SCALE GENOMIC DNA]</scope>
    <source>
        <strain evidence="2 3">VNH31</strain>
    </source>
</reference>
<keyword evidence="3" id="KW-1185">Reference proteome</keyword>